<dbReference type="Proteomes" id="UP000681870">
    <property type="component" value="Unassembled WGS sequence"/>
</dbReference>
<dbReference type="InterPro" id="IPR000182">
    <property type="entry name" value="GNAT_dom"/>
</dbReference>
<feature type="domain" description="N-acetyltransferase" evidence="1">
    <location>
        <begin position="22"/>
        <end position="187"/>
    </location>
</feature>
<protein>
    <submittedName>
        <fullName evidence="2">GNAT family N-acetyltransferase</fullName>
    </submittedName>
</protein>
<evidence type="ECO:0000313" key="3">
    <source>
        <dbReference type="Proteomes" id="UP000681870"/>
    </source>
</evidence>
<dbReference type="CDD" id="cd04301">
    <property type="entry name" value="NAT_SF"/>
    <property type="match status" value="1"/>
</dbReference>
<comment type="caution">
    <text evidence="2">The sequence shown here is derived from an EMBL/GenBank/DDBJ whole genome shotgun (WGS) entry which is preliminary data.</text>
</comment>
<dbReference type="SUPFAM" id="SSF55729">
    <property type="entry name" value="Acyl-CoA N-acyltransferases (Nat)"/>
    <property type="match status" value="1"/>
</dbReference>
<evidence type="ECO:0000313" key="2">
    <source>
        <dbReference type="EMBL" id="MBS3681091.1"/>
    </source>
</evidence>
<dbReference type="PANTHER" id="PTHR43415:SF3">
    <property type="entry name" value="GNAT-FAMILY ACETYLTRANSFERASE"/>
    <property type="match status" value="1"/>
</dbReference>
<dbReference type="RefSeq" id="WP_211742113.1">
    <property type="nucleotide sequence ID" value="NZ_JAGXBY010000004.1"/>
</dbReference>
<dbReference type="PANTHER" id="PTHR43415">
    <property type="entry name" value="SPERMIDINE N(1)-ACETYLTRANSFERASE"/>
    <property type="match status" value="1"/>
</dbReference>
<sequence length="191" mass="22336">MLTNLISSLLRGKSNLFISRRVKLRKMEVEDIELYHTWRNDMEVMISTNPALDVYSLQETKEFVEGNIVMPHSSKSYIIEDRESTKAIGITSLINIDLKNRNAECIIDIGEKDYWGKGYGKEALTLLLDYAFLEMNLHRVSLKVFSFNERAIHLYRNIGFKKEGVSRQSIYRKGSWHDTIHMGILQQEYRL</sequence>
<evidence type="ECO:0000259" key="1">
    <source>
        <dbReference type="PROSITE" id="PS51186"/>
    </source>
</evidence>
<dbReference type="EMBL" id="JAGXBY010000004">
    <property type="protein sequence ID" value="MBS3681091.1"/>
    <property type="molecule type" value="Genomic_DNA"/>
</dbReference>
<proteinExistence type="predicted"/>
<dbReference type="Pfam" id="PF13302">
    <property type="entry name" value="Acetyltransf_3"/>
    <property type="match status" value="1"/>
</dbReference>
<reference evidence="2 3" key="1">
    <citation type="submission" date="2021-05" db="EMBL/GenBank/DDBJ databases">
        <title>Ornithinibacillus massiliensis sp. nov.</title>
        <authorList>
            <person name="Iwaza R."/>
            <person name="Lagier J.-C."/>
            <person name="Raoult D."/>
        </authorList>
    </citation>
    <scope>NUCLEOTIDE SEQUENCE [LARGE SCALE GENOMIC DNA]</scope>
    <source>
        <strain evidence="2 3">Marseille-P3601</strain>
    </source>
</reference>
<dbReference type="InterPro" id="IPR016181">
    <property type="entry name" value="Acyl_CoA_acyltransferase"/>
</dbReference>
<accession>A0ABS5MFH7</accession>
<gene>
    <name evidence="2" type="ORF">KGF86_12830</name>
</gene>
<dbReference type="Gene3D" id="3.40.630.30">
    <property type="match status" value="1"/>
</dbReference>
<keyword evidence="3" id="KW-1185">Reference proteome</keyword>
<dbReference type="PROSITE" id="PS51186">
    <property type="entry name" value="GNAT"/>
    <property type="match status" value="1"/>
</dbReference>
<name>A0ABS5MFH7_9BACI</name>
<organism evidence="2 3">
    <name type="scientific">Ornithinibacillus massiliensis</name>
    <dbReference type="NCBI Taxonomy" id="1944633"/>
    <lineage>
        <taxon>Bacteria</taxon>
        <taxon>Bacillati</taxon>
        <taxon>Bacillota</taxon>
        <taxon>Bacilli</taxon>
        <taxon>Bacillales</taxon>
        <taxon>Bacillaceae</taxon>
        <taxon>Ornithinibacillus</taxon>
    </lineage>
</organism>